<keyword evidence="3" id="KW-0597">Phosphoprotein</keyword>
<sequence length="433" mass="46426">MSTAFKTHVRRALRATWQGVLLMGLSALSLASFIFSVVSMAFLPLGVGLVLVPVAIGVLRWTANQGRQLAGAAGVEVPEPYLSRPQPASGLAGLAQRVQWLLVEAATWRDLLWSLTNSLVGFLSGLLPVTMLGYAIQGVVLPPVLLLLRGPDEAPLKFWSGLFHLKENAGATAALSAVVGLVVASLWLWAASHLVQGQAVFTRSLLSPTRGALLSARVNHLNHLRSEIIDIQEAELRRIERDLHDGAQARLVAIGMKLGAVDRYLETDVHSARTLLTEAREASVKALQELRDLVRGIHPPVLAERGLGPAIEALALESPLDVELTVDLPRRLYPPLESAAYFAVTELLTNAAKHADPRQVEITATLSHELLRITVADDGRGGADLDHGTGLRGIARRCETFDGRLTVRSPVGGPTAITLELPCASSSPRTSTS</sequence>
<proteinExistence type="predicted"/>
<keyword evidence="6 11" id="KW-0418">Kinase</keyword>
<evidence type="ECO:0000256" key="6">
    <source>
        <dbReference type="ARBA" id="ARBA00022777"/>
    </source>
</evidence>
<keyword evidence="8" id="KW-0902">Two-component regulatory system</keyword>
<evidence type="ECO:0000313" key="11">
    <source>
        <dbReference type="EMBL" id="MFC5053507.1"/>
    </source>
</evidence>
<keyword evidence="7" id="KW-0067">ATP-binding</keyword>
<comment type="catalytic activity">
    <reaction evidence="1">
        <text>ATP + protein L-histidine = ADP + protein N-phospho-L-histidine.</text>
        <dbReference type="EC" id="2.7.13.3"/>
    </reaction>
</comment>
<evidence type="ECO:0000256" key="2">
    <source>
        <dbReference type="ARBA" id="ARBA00012438"/>
    </source>
</evidence>
<evidence type="ECO:0000256" key="1">
    <source>
        <dbReference type="ARBA" id="ARBA00000085"/>
    </source>
</evidence>
<dbReference type="EC" id="2.7.13.3" evidence="2"/>
<dbReference type="InterPro" id="IPR025828">
    <property type="entry name" value="Put_sensor_dom"/>
</dbReference>
<keyword evidence="4" id="KW-0808">Transferase</keyword>
<protein>
    <recommendedName>
        <fullName evidence="2">histidine kinase</fullName>
        <ecNumber evidence="2">2.7.13.3</ecNumber>
    </recommendedName>
</protein>
<dbReference type="RefSeq" id="WP_344039457.1">
    <property type="nucleotide sequence ID" value="NZ_BAAAKE010000016.1"/>
</dbReference>
<feature type="transmembrane region" description="Helical" evidence="9">
    <location>
        <begin position="12"/>
        <end position="35"/>
    </location>
</feature>
<keyword evidence="5" id="KW-0547">Nucleotide-binding</keyword>
<dbReference type="SMART" id="SM00387">
    <property type="entry name" value="HATPase_c"/>
    <property type="match status" value="1"/>
</dbReference>
<keyword evidence="12" id="KW-1185">Reference proteome</keyword>
<dbReference type="InterPro" id="IPR003594">
    <property type="entry name" value="HATPase_dom"/>
</dbReference>
<dbReference type="EMBL" id="JBHSJB010000006">
    <property type="protein sequence ID" value="MFC5053507.1"/>
    <property type="molecule type" value="Genomic_DNA"/>
</dbReference>
<dbReference type="InterPro" id="IPR036890">
    <property type="entry name" value="HATPase_C_sf"/>
</dbReference>
<keyword evidence="9" id="KW-1133">Transmembrane helix</keyword>
<dbReference type="GO" id="GO:0016301">
    <property type="term" value="F:kinase activity"/>
    <property type="evidence" value="ECO:0007669"/>
    <property type="project" value="UniProtKB-KW"/>
</dbReference>
<gene>
    <name evidence="11" type="ORF">ACFPFM_07025</name>
</gene>
<keyword evidence="9" id="KW-0472">Membrane</keyword>
<dbReference type="Pfam" id="PF02518">
    <property type="entry name" value="HATPase_c"/>
    <property type="match status" value="1"/>
</dbReference>
<evidence type="ECO:0000256" key="8">
    <source>
        <dbReference type="ARBA" id="ARBA00023012"/>
    </source>
</evidence>
<evidence type="ECO:0000256" key="9">
    <source>
        <dbReference type="SAM" id="Phobius"/>
    </source>
</evidence>
<dbReference type="PANTHER" id="PTHR24421:SF10">
    <property type="entry name" value="NITRATE_NITRITE SENSOR PROTEIN NARQ"/>
    <property type="match status" value="1"/>
</dbReference>
<evidence type="ECO:0000256" key="4">
    <source>
        <dbReference type="ARBA" id="ARBA00022679"/>
    </source>
</evidence>
<comment type="caution">
    <text evidence="11">The sequence shown here is derived from an EMBL/GenBank/DDBJ whole genome shotgun (WGS) entry which is preliminary data.</text>
</comment>
<name>A0ABV9XWC1_9PSEU</name>
<dbReference type="Pfam" id="PF07730">
    <property type="entry name" value="HisKA_3"/>
    <property type="match status" value="1"/>
</dbReference>
<evidence type="ECO:0000256" key="3">
    <source>
        <dbReference type="ARBA" id="ARBA00022553"/>
    </source>
</evidence>
<feature type="domain" description="Histidine kinase/HSP90-like ATPase" evidence="10">
    <location>
        <begin position="335"/>
        <end position="425"/>
    </location>
</feature>
<dbReference type="InterPro" id="IPR011712">
    <property type="entry name" value="Sig_transdc_His_kin_sub3_dim/P"/>
</dbReference>
<dbReference type="InterPro" id="IPR050482">
    <property type="entry name" value="Sensor_HK_TwoCompSys"/>
</dbReference>
<dbReference type="Gene3D" id="3.30.565.10">
    <property type="entry name" value="Histidine kinase-like ATPase, C-terminal domain"/>
    <property type="match status" value="1"/>
</dbReference>
<dbReference type="PANTHER" id="PTHR24421">
    <property type="entry name" value="NITRATE/NITRITE SENSOR PROTEIN NARX-RELATED"/>
    <property type="match status" value="1"/>
</dbReference>
<dbReference type="Gene3D" id="1.20.5.1930">
    <property type="match status" value="1"/>
</dbReference>
<evidence type="ECO:0000256" key="7">
    <source>
        <dbReference type="ARBA" id="ARBA00022840"/>
    </source>
</evidence>
<feature type="transmembrane region" description="Helical" evidence="9">
    <location>
        <begin position="119"/>
        <end position="148"/>
    </location>
</feature>
<accession>A0ABV9XWC1</accession>
<dbReference type="Proteomes" id="UP001595833">
    <property type="component" value="Unassembled WGS sequence"/>
</dbReference>
<evidence type="ECO:0000256" key="5">
    <source>
        <dbReference type="ARBA" id="ARBA00022741"/>
    </source>
</evidence>
<feature type="transmembrane region" description="Helical" evidence="9">
    <location>
        <begin position="168"/>
        <end position="189"/>
    </location>
</feature>
<feature type="transmembrane region" description="Helical" evidence="9">
    <location>
        <begin position="41"/>
        <end position="59"/>
    </location>
</feature>
<evidence type="ECO:0000313" key="12">
    <source>
        <dbReference type="Proteomes" id="UP001595833"/>
    </source>
</evidence>
<organism evidence="11 12">
    <name type="scientific">Saccharothrix xinjiangensis</name>
    <dbReference type="NCBI Taxonomy" id="204798"/>
    <lineage>
        <taxon>Bacteria</taxon>
        <taxon>Bacillati</taxon>
        <taxon>Actinomycetota</taxon>
        <taxon>Actinomycetes</taxon>
        <taxon>Pseudonocardiales</taxon>
        <taxon>Pseudonocardiaceae</taxon>
        <taxon>Saccharothrix</taxon>
    </lineage>
</organism>
<dbReference type="SUPFAM" id="SSF55874">
    <property type="entry name" value="ATPase domain of HSP90 chaperone/DNA topoisomerase II/histidine kinase"/>
    <property type="match status" value="1"/>
</dbReference>
<reference evidence="12" key="1">
    <citation type="journal article" date="2019" name="Int. J. Syst. Evol. Microbiol.">
        <title>The Global Catalogue of Microorganisms (GCM) 10K type strain sequencing project: providing services to taxonomists for standard genome sequencing and annotation.</title>
        <authorList>
            <consortium name="The Broad Institute Genomics Platform"/>
            <consortium name="The Broad Institute Genome Sequencing Center for Infectious Disease"/>
            <person name="Wu L."/>
            <person name="Ma J."/>
        </authorList>
    </citation>
    <scope>NUCLEOTIDE SEQUENCE [LARGE SCALE GENOMIC DNA]</scope>
    <source>
        <strain evidence="12">KCTC 12848</strain>
    </source>
</reference>
<evidence type="ECO:0000259" key="10">
    <source>
        <dbReference type="SMART" id="SM00387"/>
    </source>
</evidence>
<dbReference type="CDD" id="cd16917">
    <property type="entry name" value="HATPase_UhpB-NarQ-NarX-like"/>
    <property type="match status" value="1"/>
</dbReference>
<keyword evidence="9" id="KW-0812">Transmembrane</keyword>
<dbReference type="Pfam" id="PF13796">
    <property type="entry name" value="Sensor"/>
    <property type="match status" value="1"/>
</dbReference>